<comment type="caution">
    <text evidence="2">The sequence shown here is derived from an EMBL/GenBank/DDBJ whole genome shotgun (WGS) entry which is preliminary data.</text>
</comment>
<feature type="region of interest" description="Disordered" evidence="1">
    <location>
        <begin position="28"/>
        <end position="47"/>
    </location>
</feature>
<accession>A0A1G2LQ12</accession>
<protein>
    <submittedName>
        <fullName evidence="2">Uncharacterized protein</fullName>
    </submittedName>
</protein>
<sequence>MLDKEQNQRNIQEEITHLQKKIEEKKKEMKEAGIEASAEKAESAEKEVLKEYAKKEMSDIDLEKINETAEILKLKPEEHDPQVEKLMEIAREKGPLFALKVAYRLNNPHLQDDFQRRLADEYNFGEFSEK</sequence>
<gene>
    <name evidence="2" type="ORF">A2909_00745</name>
</gene>
<evidence type="ECO:0000313" key="3">
    <source>
        <dbReference type="Proteomes" id="UP000178302"/>
    </source>
</evidence>
<evidence type="ECO:0000256" key="1">
    <source>
        <dbReference type="SAM" id="MobiDB-lite"/>
    </source>
</evidence>
<evidence type="ECO:0000313" key="2">
    <source>
        <dbReference type="EMBL" id="OHA13614.1"/>
    </source>
</evidence>
<proteinExistence type="predicted"/>
<organism evidence="2 3">
    <name type="scientific">Candidatus Tagabacteria bacterium RIFCSPLOWO2_01_FULL_39_11</name>
    <dbReference type="NCBI Taxonomy" id="1802295"/>
    <lineage>
        <taxon>Bacteria</taxon>
        <taxon>Candidatus Tagaibacteriota</taxon>
    </lineage>
</organism>
<dbReference type="EMBL" id="MHQZ01000028">
    <property type="protein sequence ID" value="OHA13614.1"/>
    <property type="molecule type" value="Genomic_DNA"/>
</dbReference>
<dbReference type="AlphaFoldDB" id="A0A1G2LQ12"/>
<name>A0A1G2LQ12_9BACT</name>
<dbReference type="Proteomes" id="UP000178302">
    <property type="component" value="Unassembled WGS sequence"/>
</dbReference>
<reference evidence="2 3" key="1">
    <citation type="journal article" date="2016" name="Nat. Commun.">
        <title>Thousands of microbial genomes shed light on interconnected biogeochemical processes in an aquifer system.</title>
        <authorList>
            <person name="Anantharaman K."/>
            <person name="Brown C.T."/>
            <person name="Hug L.A."/>
            <person name="Sharon I."/>
            <person name="Castelle C.J."/>
            <person name="Probst A.J."/>
            <person name="Thomas B.C."/>
            <person name="Singh A."/>
            <person name="Wilkins M.J."/>
            <person name="Karaoz U."/>
            <person name="Brodie E.L."/>
            <person name="Williams K.H."/>
            <person name="Hubbard S.S."/>
            <person name="Banfield J.F."/>
        </authorList>
    </citation>
    <scope>NUCLEOTIDE SEQUENCE [LARGE SCALE GENOMIC DNA]</scope>
</reference>